<gene>
    <name evidence="2" type="ORF">Cvel_5645</name>
</gene>
<name>A0A0G4H3H9_9ALVE</name>
<accession>A0A0G4H3H9</accession>
<sequence>MGNGQGNTIFSSCCRTSSATAENEISVTPPKGGCMIYRGYGSLPPVPTTTAITTTPTTTTTATTMPDGPRVEAVRPPSMLQREREEDRLAAEMTVVLEGEEERVM</sequence>
<feature type="compositionally biased region" description="Low complexity" evidence="1">
    <location>
        <begin position="48"/>
        <end position="64"/>
    </location>
</feature>
<dbReference type="VEuPathDB" id="CryptoDB:Cvel_5645"/>
<proteinExistence type="predicted"/>
<feature type="region of interest" description="Disordered" evidence="1">
    <location>
        <begin position="1"/>
        <end position="21"/>
    </location>
</feature>
<protein>
    <submittedName>
        <fullName evidence="2">Uncharacterized protein</fullName>
    </submittedName>
</protein>
<evidence type="ECO:0000256" key="1">
    <source>
        <dbReference type="SAM" id="MobiDB-lite"/>
    </source>
</evidence>
<dbReference type="EMBL" id="CDMZ01001842">
    <property type="protein sequence ID" value="CEM38268.1"/>
    <property type="molecule type" value="Genomic_DNA"/>
</dbReference>
<organism evidence="2">
    <name type="scientific">Chromera velia CCMP2878</name>
    <dbReference type="NCBI Taxonomy" id="1169474"/>
    <lineage>
        <taxon>Eukaryota</taxon>
        <taxon>Sar</taxon>
        <taxon>Alveolata</taxon>
        <taxon>Colpodellida</taxon>
        <taxon>Chromeraceae</taxon>
        <taxon>Chromera</taxon>
    </lineage>
</organism>
<dbReference type="AlphaFoldDB" id="A0A0G4H3H9"/>
<feature type="region of interest" description="Disordered" evidence="1">
    <location>
        <begin position="47"/>
        <end position="81"/>
    </location>
</feature>
<dbReference type="PhylomeDB" id="A0A0G4H3H9"/>
<reference evidence="2" key="1">
    <citation type="submission" date="2014-11" db="EMBL/GenBank/DDBJ databases">
        <authorList>
            <person name="Otto D Thomas"/>
            <person name="Naeem Raeece"/>
        </authorList>
    </citation>
    <scope>NUCLEOTIDE SEQUENCE</scope>
</reference>
<evidence type="ECO:0000313" key="2">
    <source>
        <dbReference type="EMBL" id="CEM38268.1"/>
    </source>
</evidence>